<evidence type="ECO:0000313" key="2">
    <source>
        <dbReference type="Proteomes" id="UP000732193"/>
    </source>
</evidence>
<proteinExistence type="predicted"/>
<dbReference type="InterPro" id="IPR036679">
    <property type="entry name" value="FlgN-like_sf"/>
</dbReference>
<keyword evidence="1" id="KW-0966">Cell projection</keyword>
<dbReference type="SUPFAM" id="SSF140566">
    <property type="entry name" value="FlgN-like"/>
    <property type="match status" value="1"/>
</dbReference>
<dbReference type="GO" id="GO:0044780">
    <property type="term" value="P:bacterial-type flagellum assembly"/>
    <property type="evidence" value="ECO:0007669"/>
    <property type="project" value="InterPro"/>
</dbReference>
<protein>
    <submittedName>
        <fullName evidence="1">Flagellar biosynthesis protein FlgN</fullName>
    </submittedName>
</protein>
<keyword evidence="2" id="KW-1185">Reference proteome</keyword>
<name>A0AAE2VYV5_9RHOB</name>
<dbReference type="Proteomes" id="UP000732193">
    <property type="component" value="Unassembled WGS sequence"/>
</dbReference>
<keyword evidence="1" id="KW-0969">Cilium</keyword>
<dbReference type="AlphaFoldDB" id="A0AAE2VYV5"/>
<evidence type="ECO:0000313" key="1">
    <source>
        <dbReference type="EMBL" id="MBM1713979.1"/>
    </source>
</evidence>
<dbReference type="EMBL" id="JAFBRM010000002">
    <property type="protein sequence ID" value="MBM1713979.1"/>
    <property type="molecule type" value="Genomic_DNA"/>
</dbReference>
<sequence>MTAKSNVVATEELSELLDAEREALLKGDLEKLNALLVSKEALIEAMNAVPQTDLTTMQMLDSKVKRNQLLLDGALEGIRAVAVRMARLREVKGALETYGADGKRHDIQLDIESSVEHRV</sequence>
<comment type="caution">
    <text evidence="1">The sequence shown here is derived from an EMBL/GenBank/DDBJ whole genome shotgun (WGS) entry which is preliminary data.</text>
</comment>
<dbReference type="RefSeq" id="WP_203242213.1">
    <property type="nucleotide sequence ID" value="NZ_CANKZB010000003.1"/>
</dbReference>
<dbReference type="Gene3D" id="1.20.58.300">
    <property type="entry name" value="FlgN-like"/>
    <property type="match status" value="1"/>
</dbReference>
<gene>
    <name evidence="1" type="ORF">JQV55_10425</name>
</gene>
<accession>A0AAE2VYV5</accession>
<reference evidence="1 2" key="1">
    <citation type="submission" date="2021-01" db="EMBL/GenBank/DDBJ databases">
        <title>Diatom-associated Roseobacters Show Island Model of Population Structure.</title>
        <authorList>
            <person name="Qu L."/>
            <person name="Feng X."/>
            <person name="Chen Y."/>
            <person name="Li L."/>
            <person name="Wang X."/>
            <person name="Hu Z."/>
            <person name="Wang H."/>
            <person name="Luo H."/>
        </authorList>
    </citation>
    <scope>NUCLEOTIDE SEQUENCE [LARGE SCALE GENOMIC DNA]</scope>
    <source>
        <strain evidence="1 2">TR60-84</strain>
    </source>
</reference>
<keyword evidence="1" id="KW-0282">Flagellum</keyword>
<organism evidence="1 2">
    <name type="scientific">Sulfitobacter geojensis</name>
    <dbReference type="NCBI Taxonomy" id="1342299"/>
    <lineage>
        <taxon>Bacteria</taxon>
        <taxon>Pseudomonadati</taxon>
        <taxon>Pseudomonadota</taxon>
        <taxon>Alphaproteobacteria</taxon>
        <taxon>Rhodobacterales</taxon>
        <taxon>Roseobacteraceae</taxon>
        <taxon>Sulfitobacter</taxon>
    </lineage>
</organism>